<gene>
    <name evidence="1" type="ORF">V1525DRAFT_397851</name>
</gene>
<evidence type="ECO:0000313" key="1">
    <source>
        <dbReference type="EMBL" id="KAK9239589.1"/>
    </source>
</evidence>
<name>A0ACC3T739_LIPKO</name>
<keyword evidence="2" id="KW-1185">Reference proteome</keyword>
<accession>A0ACC3T739</accession>
<reference evidence="2" key="1">
    <citation type="journal article" date="2024" name="Front. Bioeng. Biotechnol.">
        <title>Genome-scale model development and genomic sequencing of the oleaginous clade Lipomyces.</title>
        <authorList>
            <person name="Czajka J.J."/>
            <person name="Han Y."/>
            <person name="Kim J."/>
            <person name="Mondo S.J."/>
            <person name="Hofstad B.A."/>
            <person name="Robles A."/>
            <person name="Haridas S."/>
            <person name="Riley R."/>
            <person name="LaButti K."/>
            <person name="Pangilinan J."/>
            <person name="Andreopoulos W."/>
            <person name="Lipzen A."/>
            <person name="Yan J."/>
            <person name="Wang M."/>
            <person name="Ng V."/>
            <person name="Grigoriev I.V."/>
            <person name="Spatafora J.W."/>
            <person name="Magnuson J.K."/>
            <person name="Baker S.E."/>
            <person name="Pomraning K.R."/>
        </authorList>
    </citation>
    <scope>NUCLEOTIDE SEQUENCE [LARGE SCALE GENOMIC DNA]</scope>
    <source>
        <strain evidence="2">CBS 7786</strain>
    </source>
</reference>
<proteinExistence type="predicted"/>
<comment type="caution">
    <text evidence="1">The sequence shown here is derived from an EMBL/GenBank/DDBJ whole genome shotgun (WGS) entry which is preliminary data.</text>
</comment>
<dbReference type="EMBL" id="MU971345">
    <property type="protein sequence ID" value="KAK9239589.1"/>
    <property type="molecule type" value="Genomic_DNA"/>
</dbReference>
<dbReference type="Proteomes" id="UP001433508">
    <property type="component" value="Unassembled WGS sequence"/>
</dbReference>
<evidence type="ECO:0000313" key="2">
    <source>
        <dbReference type="Proteomes" id="UP001433508"/>
    </source>
</evidence>
<sequence length="506" mass="56461">MAALETPWLMSMSPVAAAQAGAPASAPFGSPTTAISSSPTYATFVAPGPSHIHQTSPLLAQTPPAVTRALSLAYPYIVAADRAAALLTWTSNDIWASFLVVAAWSGIVLHWETLILYGGHLLAVGGVAAYVYFHNAVDREQKEHPTLDAIIHTLTTLTTRLDMFFSPVTSLSLTTRDLSRLLFTTLFLSPLYIILTFYILTPRIILLLVGVFVLTYHSLPARVTRAILWRSRSARLIMFYLTGLDFSRRKRATSHPVEVPTMPTVTQSYSTSLAEDVVHSIHRGPYNAQIPNKHPDGVRFTYVVYENQRKWLGIGWTANLLAYERTPWTDEFLNECPSPEEFTLPDAEGTGMRWKWVDNQWRTDESNGDEEGWLYYDNTWKKPSKEDAFGKYTRRRRWVRNAELVEDEELLAAETELIDHAPVEGDSEDYKPEIERQQEEKSATGIDQDAADANAAKPITANANTNGSSSSVHDTWQELKKRTMLRHAKKESTGSASVSSAGSPEK</sequence>
<protein>
    <submittedName>
        <fullName evidence="1">Integral peroxisomal membrane peroxin-domain-containing protein</fullName>
    </submittedName>
</protein>
<organism evidence="1 2">
    <name type="scientific">Lipomyces kononenkoae</name>
    <name type="common">Yeast</name>
    <dbReference type="NCBI Taxonomy" id="34357"/>
    <lineage>
        <taxon>Eukaryota</taxon>
        <taxon>Fungi</taxon>
        <taxon>Dikarya</taxon>
        <taxon>Ascomycota</taxon>
        <taxon>Saccharomycotina</taxon>
        <taxon>Lipomycetes</taxon>
        <taxon>Lipomycetales</taxon>
        <taxon>Lipomycetaceae</taxon>
        <taxon>Lipomyces</taxon>
    </lineage>
</organism>